<dbReference type="Gene3D" id="1.25.40.10">
    <property type="entry name" value="Tetratricopeptide repeat domain"/>
    <property type="match status" value="1"/>
</dbReference>
<keyword evidence="2" id="KW-0812">Transmembrane</keyword>
<protein>
    <recommendedName>
        <fullName evidence="3">Ancillary SecYEG translocon subunit/Cell division coordinator CpoB TPR domain-containing protein</fullName>
    </recommendedName>
</protein>
<evidence type="ECO:0000259" key="3">
    <source>
        <dbReference type="Pfam" id="PF09976"/>
    </source>
</evidence>
<dbReference type="Pfam" id="PF09976">
    <property type="entry name" value="TPR_21"/>
    <property type="match status" value="1"/>
</dbReference>
<keyword evidence="2" id="KW-0472">Membrane</keyword>
<feature type="compositionally biased region" description="Low complexity" evidence="1">
    <location>
        <begin position="229"/>
        <end position="239"/>
    </location>
</feature>
<sequence>MNPQKNQGAEDSPLLRDLQAEVSSESAPMLQFMLRHAGTIASIVVLFVLVLAGTGIWRWYSTSKNDEARQSLARIVLQTSGPAQVKELAALAEKAPSDVRFSAYLALGQSAMSNGDNATAADAFAKAAKASDGPLALVAGMNEAGAMLKAGKYADALAQLQKLQAALPGEVTAPQLKQMMAEAAVAAGQTEQAARIYLALSREAQGLNSEYFRARATTLAPKIVEEEAAQAAAPAAPDGAGEKSSGKAQ</sequence>
<feature type="compositionally biased region" description="Basic and acidic residues" evidence="1">
    <location>
        <begin position="240"/>
        <end position="249"/>
    </location>
</feature>
<dbReference type="AlphaFoldDB" id="A0A212K3C2"/>
<evidence type="ECO:0000313" key="4">
    <source>
        <dbReference type="EMBL" id="SBW06146.1"/>
    </source>
</evidence>
<feature type="domain" description="Ancillary SecYEG translocon subunit/Cell division coordinator CpoB TPR" evidence="3">
    <location>
        <begin position="35"/>
        <end position="164"/>
    </location>
</feature>
<organism evidence="4">
    <name type="scientific">uncultured Desulfovibrio sp</name>
    <dbReference type="NCBI Taxonomy" id="167968"/>
    <lineage>
        <taxon>Bacteria</taxon>
        <taxon>Pseudomonadati</taxon>
        <taxon>Thermodesulfobacteriota</taxon>
        <taxon>Desulfovibrionia</taxon>
        <taxon>Desulfovibrionales</taxon>
        <taxon>Desulfovibrionaceae</taxon>
        <taxon>Desulfovibrio</taxon>
        <taxon>environmental samples</taxon>
    </lineage>
</organism>
<dbReference type="InterPro" id="IPR018704">
    <property type="entry name" value="SecYEG/CpoB_TPR"/>
</dbReference>
<keyword evidence="2" id="KW-1133">Transmembrane helix</keyword>
<feature type="transmembrane region" description="Helical" evidence="2">
    <location>
        <begin position="39"/>
        <end position="60"/>
    </location>
</feature>
<dbReference type="EMBL" id="FLUP01000001">
    <property type="protein sequence ID" value="SBW06146.1"/>
    <property type="molecule type" value="Genomic_DNA"/>
</dbReference>
<evidence type="ECO:0000256" key="1">
    <source>
        <dbReference type="SAM" id="MobiDB-lite"/>
    </source>
</evidence>
<dbReference type="InterPro" id="IPR011990">
    <property type="entry name" value="TPR-like_helical_dom_sf"/>
</dbReference>
<feature type="region of interest" description="Disordered" evidence="1">
    <location>
        <begin position="228"/>
        <end position="249"/>
    </location>
</feature>
<evidence type="ECO:0000256" key="2">
    <source>
        <dbReference type="SAM" id="Phobius"/>
    </source>
</evidence>
<accession>A0A212K3C2</accession>
<dbReference type="RefSeq" id="WP_227119402.1">
    <property type="nucleotide sequence ID" value="NZ_LT598928.1"/>
</dbReference>
<gene>
    <name evidence="4" type="ORF">KM92DES2_12151</name>
</gene>
<name>A0A212K3C2_9BACT</name>
<proteinExistence type="predicted"/>
<dbReference type="SUPFAM" id="SSF48452">
    <property type="entry name" value="TPR-like"/>
    <property type="match status" value="1"/>
</dbReference>
<reference evidence="4" key="1">
    <citation type="submission" date="2016-04" db="EMBL/GenBank/DDBJ databases">
        <authorList>
            <person name="Evans L.H."/>
            <person name="Alamgir A."/>
            <person name="Owens N."/>
            <person name="Weber N.D."/>
            <person name="Virtaneva K."/>
            <person name="Barbian K."/>
            <person name="Babar A."/>
            <person name="Rosenke K."/>
        </authorList>
    </citation>
    <scope>NUCLEOTIDE SEQUENCE</scope>
    <source>
        <strain evidence="4">92-2</strain>
    </source>
</reference>